<dbReference type="SUPFAM" id="SSF53474">
    <property type="entry name" value="alpha/beta-Hydrolases"/>
    <property type="match status" value="1"/>
</dbReference>
<evidence type="ECO:0000259" key="2">
    <source>
        <dbReference type="Pfam" id="PF12146"/>
    </source>
</evidence>
<dbReference type="Pfam" id="PF12146">
    <property type="entry name" value="Hydrolase_4"/>
    <property type="match status" value="1"/>
</dbReference>
<evidence type="ECO:0000313" key="3">
    <source>
        <dbReference type="EMBL" id="HIQ72112.1"/>
    </source>
</evidence>
<organism evidence="3 4">
    <name type="scientific">Candidatus Onthenecus intestinigallinarum</name>
    <dbReference type="NCBI Taxonomy" id="2840875"/>
    <lineage>
        <taxon>Bacteria</taxon>
        <taxon>Bacillati</taxon>
        <taxon>Bacillota</taxon>
        <taxon>Clostridia</taxon>
        <taxon>Eubacteriales</taxon>
        <taxon>Candidatus Onthenecus</taxon>
    </lineage>
</organism>
<dbReference type="AlphaFoldDB" id="A0A9D1CR23"/>
<evidence type="ECO:0000259" key="1">
    <source>
        <dbReference type="Pfam" id="PF00561"/>
    </source>
</evidence>
<keyword evidence="3" id="KW-0378">Hydrolase</keyword>
<dbReference type="Gene3D" id="3.40.50.1820">
    <property type="entry name" value="alpha/beta hydrolase"/>
    <property type="match status" value="1"/>
</dbReference>
<comment type="caution">
    <text evidence="3">The sequence shown here is derived from an EMBL/GenBank/DDBJ whole genome shotgun (WGS) entry which is preliminary data.</text>
</comment>
<name>A0A9D1CR23_9FIRM</name>
<reference evidence="3" key="1">
    <citation type="submission" date="2020-10" db="EMBL/GenBank/DDBJ databases">
        <authorList>
            <person name="Gilroy R."/>
        </authorList>
    </citation>
    <scope>NUCLEOTIDE SEQUENCE</scope>
    <source>
        <strain evidence="3">ChiSxjej2B14-6234</strain>
    </source>
</reference>
<dbReference type="PANTHER" id="PTHR43358:SF4">
    <property type="entry name" value="ALPHA_BETA HYDROLASE FOLD-1 DOMAIN-CONTAINING PROTEIN"/>
    <property type="match status" value="1"/>
</dbReference>
<dbReference type="Proteomes" id="UP000886887">
    <property type="component" value="Unassembled WGS sequence"/>
</dbReference>
<dbReference type="InterPro" id="IPR022742">
    <property type="entry name" value="Hydrolase_4"/>
</dbReference>
<evidence type="ECO:0000313" key="4">
    <source>
        <dbReference type="Proteomes" id="UP000886887"/>
    </source>
</evidence>
<dbReference type="InterPro" id="IPR052920">
    <property type="entry name" value="DNA-binding_regulatory"/>
</dbReference>
<proteinExistence type="predicted"/>
<dbReference type="Pfam" id="PF00561">
    <property type="entry name" value="Abhydrolase_1"/>
    <property type="match status" value="1"/>
</dbReference>
<dbReference type="EMBL" id="DVFJ01000028">
    <property type="protein sequence ID" value="HIQ72112.1"/>
    <property type="molecule type" value="Genomic_DNA"/>
</dbReference>
<sequence length="314" mass="34841">MKIAIIALAVLAVLCVAVAVLLFELMLTRKPTTEPGEDDEKKESSAWLTYRRHALVCKRALLERPHERWEVEALDGLKLRAYYFPAERPDGRVALCVHGYRSTGLNEFAAFARFYLDRGVGLLLVDNRAHGESDGRIVGFGWPDRLDVRRWCEEAVARLGPACRILLHGVSMGAATVMMAAGEELPAQVRGVVADCGYTSAWDEFSTQIRRMFHLPVYPILPIASAICRLRGGYGFKQCSALRQVARAKVPFLFVHGGEDTFVPTEMVHRLYAACPTDKELLVVPGAAHALSYHTDPVSYEAAVVRLMQKIGMA</sequence>
<gene>
    <name evidence="3" type="ORF">IAB73_07905</name>
</gene>
<accession>A0A9D1CR23</accession>
<dbReference type="InterPro" id="IPR029058">
    <property type="entry name" value="AB_hydrolase_fold"/>
</dbReference>
<dbReference type="PANTHER" id="PTHR43358">
    <property type="entry name" value="ALPHA/BETA-HYDROLASE"/>
    <property type="match status" value="1"/>
</dbReference>
<dbReference type="InterPro" id="IPR000073">
    <property type="entry name" value="AB_hydrolase_1"/>
</dbReference>
<feature type="domain" description="AB hydrolase-1" evidence="1">
    <location>
        <begin position="95"/>
        <end position="209"/>
    </location>
</feature>
<protein>
    <submittedName>
        <fullName evidence="3">Alpha/beta hydrolase</fullName>
    </submittedName>
</protein>
<reference evidence="3" key="2">
    <citation type="journal article" date="2021" name="PeerJ">
        <title>Extensive microbial diversity within the chicken gut microbiome revealed by metagenomics and culture.</title>
        <authorList>
            <person name="Gilroy R."/>
            <person name="Ravi A."/>
            <person name="Getino M."/>
            <person name="Pursley I."/>
            <person name="Horton D.L."/>
            <person name="Alikhan N.F."/>
            <person name="Baker D."/>
            <person name="Gharbi K."/>
            <person name="Hall N."/>
            <person name="Watson M."/>
            <person name="Adriaenssens E.M."/>
            <person name="Foster-Nyarko E."/>
            <person name="Jarju S."/>
            <person name="Secka A."/>
            <person name="Antonio M."/>
            <person name="Oren A."/>
            <person name="Chaudhuri R.R."/>
            <person name="La Ragione R."/>
            <person name="Hildebrand F."/>
            <person name="Pallen M.J."/>
        </authorList>
    </citation>
    <scope>NUCLEOTIDE SEQUENCE</scope>
    <source>
        <strain evidence="3">ChiSxjej2B14-6234</strain>
    </source>
</reference>
<feature type="domain" description="Serine aminopeptidase S33" evidence="2">
    <location>
        <begin position="241"/>
        <end position="292"/>
    </location>
</feature>
<dbReference type="GO" id="GO:0016787">
    <property type="term" value="F:hydrolase activity"/>
    <property type="evidence" value="ECO:0007669"/>
    <property type="project" value="UniProtKB-KW"/>
</dbReference>